<dbReference type="STRING" id="1216932.CM240_0508"/>
<organism evidence="3 4">
    <name type="scientific">Clostridium bornimense</name>
    <dbReference type="NCBI Taxonomy" id="1216932"/>
    <lineage>
        <taxon>Bacteria</taxon>
        <taxon>Bacillati</taxon>
        <taxon>Bacillota</taxon>
        <taxon>Clostridia</taxon>
        <taxon>Eubacteriales</taxon>
        <taxon>Clostridiaceae</taxon>
        <taxon>Clostridium</taxon>
    </lineage>
</organism>
<feature type="transmembrane region" description="Helical" evidence="1">
    <location>
        <begin position="397"/>
        <end position="418"/>
    </location>
</feature>
<dbReference type="HOGENOM" id="CLU_048533_0_0_9"/>
<dbReference type="InterPro" id="IPR011642">
    <property type="entry name" value="Gate_dom"/>
</dbReference>
<feature type="transmembrane region" description="Helical" evidence="1">
    <location>
        <begin position="241"/>
        <end position="259"/>
    </location>
</feature>
<keyword evidence="1" id="KW-0812">Transmembrane</keyword>
<evidence type="ECO:0000313" key="3">
    <source>
        <dbReference type="EMBL" id="CDM67673.1"/>
    </source>
</evidence>
<protein>
    <recommendedName>
        <fullName evidence="2">Nucleoside transporter/FeoB GTPase Gate domain-containing protein</fullName>
    </recommendedName>
</protein>
<sequence length="452" mass="49468">MINTKEKKLSFMGILKFLIPSLIGIFLFMIPLPINGNITVAVAFLSNSLQGLLDNYLTAIMTTMIVISAIGSIYTKIFKPKLIINNNFLNNLFNISPIWFISRIVGAVLAILTYFQVGTEIIYSGDTGGTLLFDLLPTLFSVFLFAGLLLPLILDFGLLEFFGTLLSKVMRPLFKLPGRSSVDCIASWVGDGTVGILLTSKQYEQGYYTKKEAAIIGTNFSVVSITFSLVVLAQVGLSDKFLPFYLTITFAGIIAAIIIPRIPPLSRKKDEYISDSIKKEECPVPPGVSTFKWSLLQAVDKAENSKNISSIITSGFKNVLDLWIGVTPIIMAFGTIALIIANYTPLFQWLSIPFIPLLNLLNVPEATTAAPTLIVGFADMFLPSILAANITSDMTRFIIASVSVTQLIYMSEVGGLLLGSKIPIKLIDLILIFILRTLITLPIIVLAANLIF</sequence>
<dbReference type="Pfam" id="PF07670">
    <property type="entry name" value="Gate"/>
    <property type="match status" value="1"/>
</dbReference>
<evidence type="ECO:0000259" key="2">
    <source>
        <dbReference type="Pfam" id="PF07670"/>
    </source>
</evidence>
<evidence type="ECO:0000256" key="1">
    <source>
        <dbReference type="SAM" id="Phobius"/>
    </source>
</evidence>
<dbReference type="KEGG" id="clt:CM240_0508"/>
<feature type="transmembrane region" description="Helical" evidence="1">
    <location>
        <begin position="370"/>
        <end position="391"/>
    </location>
</feature>
<accession>W6RTQ5</accession>
<dbReference type="Proteomes" id="UP000019426">
    <property type="component" value="Chromosome M2/40_rep1"/>
</dbReference>
<keyword evidence="1" id="KW-0472">Membrane</keyword>
<feature type="transmembrane region" description="Helical" evidence="1">
    <location>
        <begin position="213"/>
        <end position="235"/>
    </location>
</feature>
<gene>
    <name evidence="3" type="ORF">CM240_0508</name>
</gene>
<dbReference type="PATRIC" id="fig|1216932.3.peg.492"/>
<feature type="transmembrane region" description="Helical" evidence="1">
    <location>
        <begin position="56"/>
        <end position="74"/>
    </location>
</feature>
<dbReference type="OrthoDB" id="1633380at2"/>
<name>W6RTQ5_9CLOT</name>
<dbReference type="AlphaFoldDB" id="W6RTQ5"/>
<dbReference type="eggNOG" id="COG3314">
    <property type="taxonomic scope" value="Bacteria"/>
</dbReference>
<feature type="transmembrane region" description="Helical" evidence="1">
    <location>
        <begin position="135"/>
        <end position="162"/>
    </location>
</feature>
<reference evidence="3 4" key="1">
    <citation type="submission" date="2013-11" db="EMBL/GenBank/DDBJ databases">
        <title>Complete genome sequence of Clostridum sp. M2/40.</title>
        <authorList>
            <person name="Wibberg D."/>
            <person name="Puehler A."/>
            <person name="Schlueter A."/>
        </authorList>
    </citation>
    <scope>NUCLEOTIDE SEQUENCE [LARGE SCALE GENOMIC DNA]</scope>
    <source>
        <strain evidence="4">M2/40</strain>
    </source>
</reference>
<dbReference type="EMBL" id="HG917868">
    <property type="protein sequence ID" value="CDM67673.1"/>
    <property type="molecule type" value="Genomic_DNA"/>
</dbReference>
<feature type="transmembrane region" description="Helical" evidence="1">
    <location>
        <begin position="319"/>
        <end position="340"/>
    </location>
</feature>
<evidence type="ECO:0000313" key="4">
    <source>
        <dbReference type="Proteomes" id="UP000019426"/>
    </source>
</evidence>
<feature type="domain" description="Nucleoside transporter/FeoB GTPase Gate" evidence="2">
    <location>
        <begin position="138"/>
        <end position="236"/>
    </location>
</feature>
<proteinExistence type="predicted"/>
<keyword evidence="4" id="KW-1185">Reference proteome</keyword>
<keyword evidence="1" id="KW-1133">Transmembrane helix</keyword>
<feature type="transmembrane region" description="Helical" evidence="1">
    <location>
        <begin position="430"/>
        <end position="451"/>
    </location>
</feature>
<feature type="transmembrane region" description="Helical" evidence="1">
    <location>
        <begin position="21"/>
        <end position="44"/>
    </location>
</feature>
<dbReference type="RefSeq" id="WP_084485352.1">
    <property type="nucleotide sequence ID" value="NZ_HG917868.1"/>
</dbReference>
<feature type="transmembrane region" description="Helical" evidence="1">
    <location>
        <begin position="95"/>
        <end position="115"/>
    </location>
</feature>